<dbReference type="SUPFAM" id="SSF51161">
    <property type="entry name" value="Trimeric LpxA-like enzymes"/>
    <property type="match status" value="1"/>
</dbReference>
<evidence type="ECO:0000313" key="7">
    <source>
        <dbReference type="Proteomes" id="UP001280581"/>
    </source>
</evidence>
<dbReference type="EMBL" id="WVTA01000005">
    <property type="protein sequence ID" value="KAK3209641.1"/>
    <property type="molecule type" value="Genomic_DNA"/>
</dbReference>
<comment type="similarity">
    <text evidence="4">Belongs to the dynactin subunits 5/6 family. Dynactin subunit 5 subfamily.</text>
</comment>
<dbReference type="PANTHER" id="PTHR46126">
    <property type="entry name" value="DYNACTIN SUBUNIT 5"/>
    <property type="match status" value="1"/>
</dbReference>
<keyword evidence="7" id="KW-1185">Reference proteome</keyword>
<dbReference type="Pfam" id="PF21711">
    <property type="entry name" value="DCTN5"/>
    <property type="match status" value="1"/>
</dbReference>
<dbReference type="AlphaFoldDB" id="A0AAN6LYP4"/>
<gene>
    <name evidence="6" type="ORF">GRF29_44g282952</name>
</gene>
<evidence type="ECO:0000313" key="6">
    <source>
        <dbReference type="EMBL" id="KAK3209641.1"/>
    </source>
</evidence>
<accession>A0AAN6LYP4</accession>
<sequence length="525" mass="56914">MSRPTAKKPAAKGEYIETDSGNKVSRRSAITGTANITLGGRTVIMADVVLRGDLHSTRPTASSGKEGTPTSISIGKCTVISTGTILKPPSRMSRGVPNFYPMKIGDNVFIGPNCVISAISISSHVHIGANVTIHAFAIIKENVKILPNTVVPGAMVIAPGSVVGGQPARIVGEVGEGWGMSGGGAGNGLGMGGGGEDKWVEGGDLRELPQTKASPMINTMHQVRAQDQPVTDSHGPVDGTHGTASICFSDDKKLSIDEDLCSMLSAGSPFFALQLKQRNFVIALPHVNLKVFRFYKAWLYNRNVDAHLLEINDEGDVDWQWLCQSYLLGLQVQDGTYCDRLTDVLKAEMLKTSKVAFMRCTEAIFSATPGSSPLRDILLDIALWKYPRVFSRGNMAVFATKGPVNSTQQQFSLALKVAQDKVRLYEMSPFKYGPDPCRYHCHPRDKACQPKTASRVTSDIFDLADDWAQCFIILFDATCSAVRALSRATSSTCFVSWKYLKPACKAAWSKCKKLFKRRSPVPSGT</sequence>
<dbReference type="Gene3D" id="2.160.10.10">
    <property type="entry name" value="Hexapeptide repeat proteins"/>
    <property type="match status" value="1"/>
</dbReference>
<dbReference type="InterPro" id="IPR011004">
    <property type="entry name" value="Trimer_LpxA-like_sf"/>
</dbReference>
<comment type="caution">
    <text evidence="6">The sequence shown here is derived from an EMBL/GenBank/DDBJ whole genome shotgun (WGS) entry which is preliminary data.</text>
</comment>
<reference evidence="6 7" key="1">
    <citation type="submission" date="2021-02" db="EMBL/GenBank/DDBJ databases">
        <title>Genome assembly of Pseudopithomyces chartarum.</title>
        <authorList>
            <person name="Jauregui R."/>
            <person name="Singh J."/>
            <person name="Voisey C."/>
        </authorList>
    </citation>
    <scope>NUCLEOTIDE SEQUENCE [LARGE SCALE GENOMIC DNA]</scope>
    <source>
        <strain evidence="6 7">AGR01</strain>
    </source>
</reference>
<proteinExistence type="inferred from homology"/>
<evidence type="ECO:0000256" key="4">
    <source>
        <dbReference type="ARBA" id="ARBA00034706"/>
    </source>
</evidence>
<name>A0AAN6LYP4_9PLEO</name>
<dbReference type="CDD" id="cd03359">
    <property type="entry name" value="LbH_Dynactin_5"/>
    <property type="match status" value="1"/>
</dbReference>
<organism evidence="6 7">
    <name type="scientific">Pseudopithomyces chartarum</name>
    <dbReference type="NCBI Taxonomy" id="1892770"/>
    <lineage>
        <taxon>Eukaryota</taxon>
        <taxon>Fungi</taxon>
        <taxon>Dikarya</taxon>
        <taxon>Ascomycota</taxon>
        <taxon>Pezizomycotina</taxon>
        <taxon>Dothideomycetes</taxon>
        <taxon>Pleosporomycetidae</taxon>
        <taxon>Pleosporales</taxon>
        <taxon>Massarineae</taxon>
        <taxon>Didymosphaeriaceae</taxon>
        <taxon>Pseudopithomyces</taxon>
    </lineage>
</organism>
<evidence type="ECO:0000256" key="2">
    <source>
        <dbReference type="ARBA" id="ARBA00022490"/>
    </source>
</evidence>
<dbReference type="GO" id="GO:0005869">
    <property type="term" value="C:dynactin complex"/>
    <property type="evidence" value="ECO:0007669"/>
    <property type="project" value="TreeGrafter"/>
</dbReference>
<comment type="subcellular location">
    <subcellularLocation>
        <location evidence="1">Cytoplasm</location>
        <location evidence="1">Cytoskeleton</location>
    </subcellularLocation>
</comment>
<evidence type="ECO:0000256" key="5">
    <source>
        <dbReference type="ARBA" id="ARBA00034865"/>
    </source>
</evidence>
<keyword evidence="2" id="KW-0963">Cytoplasm</keyword>
<dbReference type="InterPro" id="IPR047125">
    <property type="entry name" value="DCTN5"/>
</dbReference>
<evidence type="ECO:0000256" key="1">
    <source>
        <dbReference type="ARBA" id="ARBA00004245"/>
    </source>
</evidence>
<evidence type="ECO:0000256" key="3">
    <source>
        <dbReference type="ARBA" id="ARBA00023212"/>
    </source>
</evidence>
<keyword evidence="3" id="KW-0206">Cytoskeleton</keyword>
<dbReference type="PANTHER" id="PTHR46126:SF1">
    <property type="entry name" value="DYNACTIN SUBUNIT 5"/>
    <property type="match status" value="1"/>
</dbReference>
<dbReference type="Proteomes" id="UP001280581">
    <property type="component" value="Unassembled WGS sequence"/>
</dbReference>
<protein>
    <recommendedName>
        <fullName evidence="5">Dynactin subunit 5</fullName>
    </recommendedName>
</protein>